<name>A0ABW8Z952_9BURK</name>
<evidence type="ECO:0000256" key="4">
    <source>
        <dbReference type="ARBA" id="ARBA00022741"/>
    </source>
</evidence>
<keyword evidence="3" id="KW-0472">Membrane</keyword>
<evidence type="ECO:0000256" key="3">
    <source>
        <dbReference type="ARBA" id="ARBA00022475"/>
    </source>
</evidence>
<dbReference type="SUPFAM" id="SSF52540">
    <property type="entry name" value="P-loop containing nucleoside triphosphate hydrolases"/>
    <property type="match status" value="1"/>
</dbReference>
<dbReference type="InterPro" id="IPR003593">
    <property type="entry name" value="AAA+_ATPase"/>
</dbReference>
<gene>
    <name evidence="7" type="ORF">PQR63_09540</name>
</gene>
<comment type="similarity">
    <text evidence="1">Belongs to the ABC transporter superfamily.</text>
</comment>
<dbReference type="Gene3D" id="3.40.50.300">
    <property type="entry name" value="P-loop containing nucleotide triphosphate hydrolases"/>
    <property type="match status" value="1"/>
</dbReference>
<dbReference type="EMBL" id="JAQQFR010000005">
    <property type="protein sequence ID" value="MFL9878624.1"/>
    <property type="molecule type" value="Genomic_DNA"/>
</dbReference>
<dbReference type="InterPro" id="IPR017871">
    <property type="entry name" value="ABC_transporter-like_CS"/>
</dbReference>
<evidence type="ECO:0000256" key="1">
    <source>
        <dbReference type="ARBA" id="ARBA00005417"/>
    </source>
</evidence>
<proteinExistence type="inferred from homology"/>
<dbReference type="RefSeq" id="WP_408167618.1">
    <property type="nucleotide sequence ID" value="NZ_JAQQFR010000005.1"/>
</dbReference>
<dbReference type="SMART" id="SM00382">
    <property type="entry name" value="AAA"/>
    <property type="match status" value="1"/>
</dbReference>
<protein>
    <submittedName>
        <fullName evidence="7">ABC transporter ATP-binding protein</fullName>
    </submittedName>
</protein>
<keyword evidence="8" id="KW-1185">Reference proteome</keyword>
<sequence length="272" mass="29909">MAFIELNNIVKVFKDKNRKDKNNGGDMLAIDNVTLSLEKKEFLCLLGPSGCGKSTLLNMIAGFEHPTSGSVTVAGKPITGPGADRGMVFQQANLMPWLPVWDNIAFSLKLQGKSAAERRAAAQPFIETVKLKGFENHFPAELSGGMAQRVGIARALLQNPSVILMDEPFAALDAQTKMEMQEELVTLWQRYESTIVFVTHSVDEALVLATKVAVMTHRPGRIRDLIDIDLERPRDTTTAEFNQYKRHVLSLIREESALAHADAAAHATKLAA</sequence>
<dbReference type="PROSITE" id="PS00211">
    <property type="entry name" value="ABC_TRANSPORTER_1"/>
    <property type="match status" value="1"/>
</dbReference>
<dbReference type="Proteomes" id="UP001629214">
    <property type="component" value="Unassembled WGS sequence"/>
</dbReference>
<accession>A0ABW8Z952</accession>
<evidence type="ECO:0000259" key="6">
    <source>
        <dbReference type="PROSITE" id="PS50893"/>
    </source>
</evidence>
<evidence type="ECO:0000256" key="2">
    <source>
        <dbReference type="ARBA" id="ARBA00022448"/>
    </source>
</evidence>
<dbReference type="InterPro" id="IPR050166">
    <property type="entry name" value="ABC_transporter_ATP-bind"/>
</dbReference>
<keyword evidence="5 7" id="KW-0067">ATP-binding</keyword>
<keyword evidence="2" id="KW-0813">Transport</keyword>
<dbReference type="InterPro" id="IPR027417">
    <property type="entry name" value="P-loop_NTPase"/>
</dbReference>
<dbReference type="PANTHER" id="PTHR42788">
    <property type="entry name" value="TAURINE IMPORT ATP-BINDING PROTEIN-RELATED"/>
    <property type="match status" value="1"/>
</dbReference>
<organism evidence="7 8">
    <name type="scientific">Herbaspirillum rhizosphaerae</name>
    <dbReference type="NCBI Taxonomy" id="346179"/>
    <lineage>
        <taxon>Bacteria</taxon>
        <taxon>Pseudomonadati</taxon>
        <taxon>Pseudomonadota</taxon>
        <taxon>Betaproteobacteria</taxon>
        <taxon>Burkholderiales</taxon>
        <taxon>Oxalobacteraceae</taxon>
        <taxon>Herbaspirillum</taxon>
    </lineage>
</organism>
<evidence type="ECO:0000313" key="7">
    <source>
        <dbReference type="EMBL" id="MFL9878624.1"/>
    </source>
</evidence>
<dbReference type="Pfam" id="PF00005">
    <property type="entry name" value="ABC_tran"/>
    <property type="match status" value="1"/>
</dbReference>
<keyword evidence="4" id="KW-0547">Nucleotide-binding</keyword>
<keyword evidence="3" id="KW-1003">Cell membrane</keyword>
<evidence type="ECO:0000256" key="5">
    <source>
        <dbReference type="ARBA" id="ARBA00022840"/>
    </source>
</evidence>
<dbReference type="PANTHER" id="PTHR42788:SF13">
    <property type="entry name" value="ALIPHATIC SULFONATES IMPORT ATP-BINDING PROTEIN SSUB"/>
    <property type="match status" value="1"/>
</dbReference>
<evidence type="ECO:0000313" key="8">
    <source>
        <dbReference type="Proteomes" id="UP001629214"/>
    </source>
</evidence>
<dbReference type="InterPro" id="IPR003439">
    <property type="entry name" value="ABC_transporter-like_ATP-bd"/>
</dbReference>
<comment type="caution">
    <text evidence="7">The sequence shown here is derived from an EMBL/GenBank/DDBJ whole genome shotgun (WGS) entry which is preliminary data.</text>
</comment>
<feature type="domain" description="ABC transporter" evidence="6">
    <location>
        <begin position="4"/>
        <end position="242"/>
    </location>
</feature>
<dbReference type="PROSITE" id="PS50893">
    <property type="entry name" value="ABC_TRANSPORTER_2"/>
    <property type="match status" value="1"/>
</dbReference>
<dbReference type="GO" id="GO:0005524">
    <property type="term" value="F:ATP binding"/>
    <property type="evidence" value="ECO:0007669"/>
    <property type="project" value="UniProtKB-KW"/>
</dbReference>
<reference evidence="7 8" key="1">
    <citation type="journal article" date="2024" name="Chem. Sci.">
        <title>Discovery of megapolipeptins by genome mining of a Burkholderiales bacteria collection.</title>
        <authorList>
            <person name="Paulo B.S."/>
            <person name="Recchia M.J.J."/>
            <person name="Lee S."/>
            <person name="Fergusson C.H."/>
            <person name="Romanowski S.B."/>
            <person name="Hernandez A."/>
            <person name="Krull N."/>
            <person name="Liu D.Y."/>
            <person name="Cavanagh H."/>
            <person name="Bos A."/>
            <person name="Gray C.A."/>
            <person name="Murphy B.T."/>
            <person name="Linington R.G."/>
            <person name="Eustaquio A.S."/>
        </authorList>
    </citation>
    <scope>NUCLEOTIDE SEQUENCE [LARGE SCALE GENOMIC DNA]</scope>
    <source>
        <strain evidence="7 8">RL21-008-BIB-B</strain>
    </source>
</reference>
<dbReference type="CDD" id="cd03293">
    <property type="entry name" value="ABC_NrtD_SsuB_transporters"/>
    <property type="match status" value="1"/>
</dbReference>